<keyword evidence="2" id="KW-1133">Transmembrane helix</keyword>
<keyword evidence="2" id="KW-0472">Membrane</keyword>
<evidence type="ECO:0000256" key="2">
    <source>
        <dbReference type="SAM" id="Phobius"/>
    </source>
</evidence>
<keyword evidence="4" id="KW-1185">Reference proteome</keyword>
<protein>
    <recommendedName>
        <fullName evidence="5">DNA repair protein</fullName>
    </recommendedName>
</protein>
<evidence type="ECO:0000313" key="3">
    <source>
        <dbReference type="EMBL" id="CUH41739.1"/>
    </source>
</evidence>
<organism evidence="3 4">
    <name type="scientific">Ruegeria atlantica</name>
    <dbReference type="NCBI Taxonomy" id="81569"/>
    <lineage>
        <taxon>Bacteria</taxon>
        <taxon>Pseudomonadati</taxon>
        <taxon>Pseudomonadota</taxon>
        <taxon>Alphaproteobacteria</taxon>
        <taxon>Rhodobacterales</taxon>
        <taxon>Roseobacteraceae</taxon>
        <taxon>Ruegeria</taxon>
    </lineage>
</organism>
<evidence type="ECO:0000313" key="4">
    <source>
        <dbReference type="Proteomes" id="UP000050786"/>
    </source>
</evidence>
<feature type="transmembrane region" description="Helical" evidence="2">
    <location>
        <begin position="20"/>
        <end position="41"/>
    </location>
</feature>
<dbReference type="AlphaFoldDB" id="A0A0P1E3V4"/>
<evidence type="ECO:0008006" key="5">
    <source>
        <dbReference type="Google" id="ProtNLM"/>
    </source>
</evidence>
<feature type="region of interest" description="Disordered" evidence="1">
    <location>
        <begin position="236"/>
        <end position="260"/>
    </location>
</feature>
<dbReference type="Proteomes" id="UP000050786">
    <property type="component" value="Unassembled WGS sequence"/>
</dbReference>
<accession>A0A0P1E3V4</accession>
<proteinExistence type="predicted"/>
<dbReference type="EMBL" id="CYPS01000008">
    <property type="protein sequence ID" value="CUH41739.1"/>
    <property type="molecule type" value="Genomic_DNA"/>
</dbReference>
<reference evidence="4" key="1">
    <citation type="submission" date="2015-09" db="EMBL/GenBank/DDBJ databases">
        <authorList>
            <person name="Rodrigo-Torres L."/>
            <person name="Arahal D.R."/>
        </authorList>
    </citation>
    <scope>NUCLEOTIDE SEQUENCE [LARGE SCALE GENOMIC DNA]</scope>
    <source>
        <strain evidence="4">CECT 4293</strain>
    </source>
</reference>
<dbReference type="RefSeq" id="WP_058271813.1">
    <property type="nucleotide sequence ID" value="NZ_CYPS01000008.1"/>
</dbReference>
<keyword evidence="2" id="KW-0812">Transmembrane</keyword>
<sequence length="260" mass="29463">MTALHNITLQFQNAFLRLTFFLICTAALFLVGAGLLSALGVLPWLSMQAGFGNDPAMDAGMYIQIGLTVLILMLAFYLPANARMMALETSHRKFSLNMYDVAQAYHLAHSADRGETFLLSSEFDAVKERMAFLRHHPDLQSLEPEILELAAQMSHISQELAETYGDARVSRARTFLQQRQEEIETFQKRIEEAQVIQHELRQWTHDIEMEESIAKSQLARLRDELFELLPELSAQLQSPVDDRDPKKSSVIAMSPPRAAE</sequence>
<name>A0A0P1E3V4_9RHOB</name>
<evidence type="ECO:0000256" key="1">
    <source>
        <dbReference type="SAM" id="MobiDB-lite"/>
    </source>
</evidence>
<feature type="transmembrane region" description="Helical" evidence="2">
    <location>
        <begin position="61"/>
        <end position="80"/>
    </location>
</feature>
<gene>
    <name evidence="3" type="ORF">RUM4293_00620</name>
</gene>